<dbReference type="SUPFAM" id="SSF63562">
    <property type="entry name" value="RPB6/omega subunit-like"/>
    <property type="match status" value="1"/>
</dbReference>
<evidence type="ECO:0000256" key="6">
    <source>
        <dbReference type="ARBA" id="ARBA00048552"/>
    </source>
</evidence>
<dbReference type="EMBL" id="KY709210">
    <property type="protein sequence ID" value="ARO91004.1"/>
    <property type="molecule type" value="Genomic_DNA"/>
</dbReference>
<dbReference type="EC" id="2.7.7.6" evidence="7"/>
<evidence type="ECO:0000256" key="3">
    <source>
        <dbReference type="ARBA" id="ARBA00022679"/>
    </source>
</evidence>
<keyword evidence="3 7" id="KW-0808">Transferase</keyword>
<reference evidence="8" key="1">
    <citation type="submission" date="2017-03" db="EMBL/GenBank/DDBJ databases">
        <title>The new red algal subphylum Proteorhodophytina comprises the largest and most divergent plastid genomes known.</title>
        <authorList>
            <person name="Munoz-Gomez S.A."/>
            <person name="Mejia-Franco F.G."/>
            <person name="Durnin K."/>
            <person name="Morgan C."/>
            <person name="Grisdale C.J."/>
            <person name="Archibald J.M."/>
            <person name="Slamovits C.H."/>
        </authorList>
    </citation>
    <scope>NUCLEOTIDE SEQUENCE</scope>
    <source>
        <strain evidence="8">NIES-2662</strain>
    </source>
</reference>
<evidence type="ECO:0000256" key="7">
    <source>
        <dbReference type="HAMAP-Rule" id="MF_00366"/>
    </source>
</evidence>
<keyword evidence="5 7" id="KW-0804">Transcription</keyword>
<accession>A0A1X9PU25</accession>
<evidence type="ECO:0000256" key="2">
    <source>
        <dbReference type="ARBA" id="ARBA00022478"/>
    </source>
</evidence>
<name>A0A1X9PU25_9RHOD</name>
<proteinExistence type="inferred from homology"/>
<dbReference type="InterPro" id="IPR036161">
    <property type="entry name" value="RPB6/omega-like_sf"/>
</dbReference>
<geneLocation type="chloroplast" evidence="8"/>
<gene>
    <name evidence="7 8" type="primary">rpoZ</name>
</gene>
<keyword evidence="4 7" id="KW-0548">Nucleotidyltransferase</keyword>
<comment type="catalytic activity">
    <reaction evidence="6 7">
        <text>RNA(n) + a ribonucleoside 5'-triphosphate = RNA(n+1) + diphosphate</text>
        <dbReference type="Rhea" id="RHEA:21248"/>
        <dbReference type="Rhea" id="RHEA-COMP:14527"/>
        <dbReference type="Rhea" id="RHEA-COMP:17342"/>
        <dbReference type="ChEBI" id="CHEBI:33019"/>
        <dbReference type="ChEBI" id="CHEBI:61557"/>
        <dbReference type="ChEBI" id="CHEBI:140395"/>
        <dbReference type="EC" id="2.7.7.6"/>
    </reaction>
</comment>
<organism evidence="8">
    <name type="scientific">Corynoplastis japonica</name>
    <dbReference type="NCBI Taxonomy" id="700918"/>
    <lineage>
        <taxon>Eukaryota</taxon>
        <taxon>Rhodophyta</taxon>
        <taxon>Rhodellophyceae</taxon>
        <taxon>Rhodellales</taxon>
        <taxon>Rhodellaceae</taxon>
        <taxon>Corynoplastis</taxon>
    </lineage>
</organism>
<dbReference type="GO" id="GO:0003677">
    <property type="term" value="F:DNA binding"/>
    <property type="evidence" value="ECO:0007669"/>
    <property type="project" value="UniProtKB-UniRule"/>
</dbReference>
<evidence type="ECO:0000256" key="1">
    <source>
        <dbReference type="ARBA" id="ARBA00006711"/>
    </source>
</evidence>
<comment type="similarity">
    <text evidence="1 7">Belongs to the RNA polymerase subunit omega family.</text>
</comment>
<dbReference type="Gene3D" id="3.90.940.10">
    <property type="match status" value="1"/>
</dbReference>
<comment type="subcellular location">
    <subcellularLocation>
        <location evidence="7">Plastid</location>
        <location evidence="7">Chloroplast</location>
    </subcellularLocation>
</comment>
<dbReference type="InterPro" id="IPR006110">
    <property type="entry name" value="Pol_omega/Rpo6/RPB6"/>
</dbReference>
<sequence>MSSFPYLDTNQILYKTEELLETADNRYQITLKVANRAKRKKYENIDIVEDPKVKPVIRSIIEIVEDINQPEFIID</sequence>
<dbReference type="GO" id="GO:0000428">
    <property type="term" value="C:DNA-directed RNA polymerase complex"/>
    <property type="evidence" value="ECO:0007669"/>
    <property type="project" value="UniProtKB-KW"/>
</dbReference>
<keyword evidence="8" id="KW-0934">Plastid</keyword>
<dbReference type="AlphaFoldDB" id="A0A1X9PU25"/>
<dbReference type="HAMAP" id="MF_00366">
    <property type="entry name" value="RNApol_bact_RpoZ"/>
    <property type="match status" value="1"/>
</dbReference>
<dbReference type="GO" id="GO:0003899">
    <property type="term" value="F:DNA-directed RNA polymerase activity"/>
    <property type="evidence" value="ECO:0007669"/>
    <property type="project" value="UniProtKB-UniRule"/>
</dbReference>
<protein>
    <recommendedName>
        <fullName evidence="7">Putative DNA-directed RNA polymerase subunit omega</fullName>
        <shortName evidence="7">PEP</shortName>
        <ecNumber evidence="7">2.7.7.6</ecNumber>
    </recommendedName>
    <alternativeName>
        <fullName evidence="7">Plastid-encoded RNA polymerase omega subunit</fullName>
        <shortName evidence="7">RNA polymerase omega subunit</shortName>
    </alternativeName>
</protein>
<keyword evidence="2 7" id="KW-0240">DNA-directed RNA polymerase</keyword>
<evidence type="ECO:0000256" key="4">
    <source>
        <dbReference type="ARBA" id="ARBA00022695"/>
    </source>
</evidence>
<dbReference type="Pfam" id="PF01192">
    <property type="entry name" value="RNA_pol_Rpb6"/>
    <property type="match status" value="1"/>
</dbReference>
<dbReference type="GO" id="GO:0009507">
    <property type="term" value="C:chloroplast"/>
    <property type="evidence" value="ECO:0007669"/>
    <property type="project" value="UniProtKB-SubCell"/>
</dbReference>
<evidence type="ECO:0000256" key="5">
    <source>
        <dbReference type="ARBA" id="ARBA00023163"/>
    </source>
</evidence>
<comment type="function">
    <text evidence="7">May be involved in RNA polymerase activity.</text>
</comment>
<evidence type="ECO:0000313" key="8">
    <source>
        <dbReference type="EMBL" id="ARO91004.1"/>
    </source>
</evidence>
<dbReference type="GO" id="GO:0006351">
    <property type="term" value="P:DNA-templated transcription"/>
    <property type="evidence" value="ECO:0007669"/>
    <property type="project" value="UniProtKB-UniRule"/>
</dbReference>
<dbReference type="InterPro" id="IPR003716">
    <property type="entry name" value="DNA-dir_RNA_pol_omega"/>
</dbReference>
<keyword evidence="8" id="KW-0150">Chloroplast</keyword>